<feature type="compositionally biased region" description="Polar residues" evidence="1">
    <location>
        <begin position="51"/>
        <end position="73"/>
    </location>
</feature>
<evidence type="ECO:0000313" key="3">
    <source>
        <dbReference type="Proteomes" id="UP000765509"/>
    </source>
</evidence>
<evidence type="ECO:0000313" key="2">
    <source>
        <dbReference type="EMBL" id="MBW0482699.1"/>
    </source>
</evidence>
<dbReference type="AlphaFoldDB" id="A0A9Q3CCJ8"/>
<gene>
    <name evidence="2" type="ORF">O181_022414</name>
</gene>
<feature type="non-terminal residue" evidence="2">
    <location>
        <position position="1"/>
    </location>
</feature>
<sequence length="290" mass="33773">MQNAMLEHDELIAQLLQEAEAEEKAKENPWGRNNHKTDKGKGHHISFEYQVRNTPKASSGTRKSQQTRSTQCPQARPALSVRHNPIQMLMQDAPPDFKYTKEALYVHIKLLWGMIPPGAMQTAPDKQLLKEFYQRFSNVKEVQSVAQNSRGVKLINKAQVQTLRNAHSRKRKISKNIINMRDFHITYIHAMLAKLEICIWETYLEKAPDSLYNEACQVVALMMFSQIACSGAYQYMRANLTYFGDLGLLCTAYDHFVHYILAKRYKKESQDQGWNEREVERKVVQRERQR</sequence>
<dbReference type="OrthoDB" id="2506650at2759"/>
<protein>
    <submittedName>
        <fullName evidence="2">Uncharacterized protein</fullName>
    </submittedName>
</protein>
<name>A0A9Q3CCJ8_9BASI</name>
<proteinExistence type="predicted"/>
<reference evidence="2" key="1">
    <citation type="submission" date="2021-03" db="EMBL/GenBank/DDBJ databases">
        <title>Draft genome sequence of rust myrtle Austropuccinia psidii MF-1, a brazilian biotype.</title>
        <authorList>
            <person name="Quecine M.C."/>
            <person name="Pachon D.M.R."/>
            <person name="Bonatelli M.L."/>
            <person name="Correr F.H."/>
            <person name="Franceschini L.M."/>
            <person name="Leite T.F."/>
            <person name="Margarido G.R.A."/>
            <person name="Almeida C.A."/>
            <person name="Ferrarezi J.A."/>
            <person name="Labate C.A."/>
        </authorList>
    </citation>
    <scope>NUCLEOTIDE SEQUENCE</scope>
    <source>
        <strain evidence="2">MF-1</strain>
    </source>
</reference>
<feature type="compositionally biased region" description="Basic and acidic residues" evidence="1">
    <location>
        <begin position="22"/>
        <end position="40"/>
    </location>
</feature>
<comment type="caution">
    <text evidence="2">The sequence shown here is derived from an EMBL/GenBank/DDBJ whole genome shotgun (WGS) entry which is preliminary data.</text>
</comment>
<organism evidence="2 3">
    <name type="scientific">Austropuccinia psidii MF-1</name>
    <dbReference type="NCBI Taxonomy" id="1389203"/>
    <lineage>
        <taxon>Eukaryota</taxon>
        <taxon>Fungi</taxon>
        <taxon>Dikarya</taxon>
        <taxon>Basidiomycota</taxon>
        <taxon>Pucciniomycotina</taxon>
        <taxon>Pucciniomycetes</taxon>
        <taxon>Pucciniales</taxon>
        <taxon>Sphaerophragmiaceae</taxon>
        <taxon>Austropuccinia</taxon>
    </lineage>
</organism>
<accession>A0A9Q3CCJ8</accession>
<dbReference type="Proteomes" id="UP000765509">
    <property type="component" value="Unassembled WGS sequence"/>
</dbReference>
<feature type="region of interest" description="Disordered" evidence="1">
    <location>
        <begin position="270"/>
        <end position="290"/>
    </location>
</feature>
<dbReference type="EMBL" id="AVOT02006895">
    <property type="protein sequence ID" value="MBW0482699.1"/>
    <property type="molecule type" value="Genomic_DNA"/>
</dbReference>
<feature type="region of interest" description="Disordered" evidence="1">
    <location>
        <begin position="22"/>
        <end position="78"/>
    </location>
</feature>
<keyword evidence="3" id="KW-1185">Reference proteome</keyword>
<evidence type="ECO:0000256" key="1">
    <source>
        <dbReference type="SAM" id="MobiDB-lite"/>
    </source>
</evidence>